<name>A0A4R3LVA7_9HYPH</name>
<keyword evidence="3" id="KW-0472">Membrane</keyword>
<proteinExistence type="inferred from homology"/>
<reference evidence="5 6" key="1">
    <citation type="submission" date="2019-03" db="EMBL/GenBank/DDBJ databases">
        <title>Genomic Encyclopedia of Type Strains, Phase IV (KMG-IV): sequencing the most valuable type-strain genomes for metagenomic binning, comparative biology and taxonomic classification.</title>
        <authorList>
            <person name="Goeker M."/>
        </authorList>
    </citation>
    <scope>NUCLEOTIDE SEQUENCE [LARGE SCALE GENOMIC DNA]</scope>
    <source>
        <strain evidence="5 6">DSM 9035</strain>
    </source>
</reference>
<evidence type="ECO:0000256" key="1">
    <source>
        <dbReference type="ARBA" id="ARBA00006464"/>
    </source>
</evidence>
<evidence type="ECO:0000313" key="6">
    <source>
        <dbReference type="Proteomes" id="UP000294664"/>
    </source>
</evidence>
<dbReference type="GO" id="GO:0000271">
    <property type="term" value="P:polysaccharide biosynthetic process"/>
    <property type="evidence" value="ECO:0007669"/>
    <property type="project" value="UniProtKB-KW"/>
</dbReference>
<dbReference type="EMBL" id="SMAI01000008">
    <property type="protein sequence ID" value="TCT03976.1"/>
    <property type="molecule type" value="Genomic_DNA"/>
</dbReference>
<protein>
    <submittedName>
        <fullName evidence="5">Lipopolysaccharide/colanic/teichoic acid biosynthesis glycosyltransferase</fullName>
    </submittedName>
</protein>
<keyword evidence="5" id="KW-0808">Transferase</keyword>
<organism evidence="5 6">
    <name type="scientific">Aquabacter spiritensis</name>
    <dbReference type="NCBI Taxonomy" id="933073"/>
    <lineage>
        <taxon>Bacteria</taxon>
        <taxon>Pseudomonadati</taxon>
        <taxon>Pseudomonadota</taxon>
        <taxon>Alphaproteobacteria</taxon>
        <taxon>Hyphomicrobiales</taxon>
        <taxon>Xanthobacteraceae</taxon>
        <taxon>Aquabacter</taxon>
    </lineage>
</organism>
<sequence length="490" mass="53644">MRSARSLALDLFLISLGTVSALILRDNFDVSWDRLANFAPYIGITLLVSCGVLPALGISRSSWQFASAGDHLRIVAAAVIIVAASVTIGFIGTRLDDVARSLPIIQGMLIIFLLSGLRAWLGARRGAVDAVTMPHHPHAQTGVIIGLNRFTELYLQCVGEFAKGRIRIAGLLAERERVGLSVLSYPVIGTPEALDEALRQLEIHGVTVDCVLVAGTVESLSPEARAALVRAQAERPLQVEYLADRLVPPLDKAAAESEAHLVERAVHGDAESYLRLLVHAPRPSYHALKRVMDGVGAAILLMLLWPVMFLVALVVVLDLGLPVLFWQQRPGLNGRPFKLFKFRTMAAAYDAQGRRRSDEERASRLGSFLRRTRLDELPQLVNILRGEMSFVGPRPLLSSDQTVEHAGRLQVRPGLTGWAQIKGGRRISTTDKAALDIWYANNISLLLDVAIVFGTVRMLVLGEQVRHDAIIEAWRDLGVVYSVGDRQGQS</sequence>
<keyword evidence="3" id="KW-1133">Transmembrane helix</keyword>
<dbReference type="Proteomes" id="UP000294664">
    <property type="component" value="Unassembled WGS sequence"/>
</dbReference>
<evidence type="ECO:0000256" key="3">
    <source>
        <dbReference type="SAM" id="Phobius"/>
    </source>
</evidence>
<comment type="caution">
    <text evidence="5">The sequence shown here is derived from an EMBL/GenBank/DDBJ whole genome shotgun (WGS) entry which is preliminary data.</text>
</comment>
<keyword evidence="2" id="KW-0270">Exopolysaccharide synthesis</keyword>
<dbReference type="PANTHER" id="PTHR30576">
    <property type="entry name" value="COLANIC BIOSYNTHESIS UDP-GLUCOSE LIPID CARRIER TRANSFERASE"/>
    <property type="match status" value="1"/>
</dbReference>
<dbReference type="InterPro" id="IPR003362">
    <property type="entry name" value="Bact_transf"/>
</dbReference>
<feature type="transmembrane region" description="Helical" evidence="3">
    <location>
        <begin position="298"/>
        <end position="326"/>
    </location>
</feature>
<evidence type="ECO:0000256" key="2">
    <source>
        <dbReference type="ARBA" id="ARBA00023169"/>
    </source>
</evidence>
<feature type="transmembrane region" description="Helical" evidence="3">
    <location>
        <begin position="37"/>
        <end position="59"/>
    </location>
</feature>
<evidence type="ECO:0000259" key="4">
    <source>
        <dbReference type="Pfam" id="PF02397"/>
    </source>
</evidence>
<accession>A0A4R3LVA7</accession>
<feature type="transmembrane region" description="Helical" evidence="3">
    <location>
        <begin position="71"/>
        <end position="92"/>
    </location>
</feature>
<feature type="domain" description="Bacterial sugar transferase" evidence="4">
    <location>
        <begin position="289"/>
        <end position="459"/>
    </location>
</feature>
<keyword evidence="6" id="KW-1185">Reference proteome</keyword>
<comment type="similarity">
    <text evidence="1">Belongs to the bacterial sugar transferase family.</text>
</comment>
<feature type="transmembrane region" description="Helical" evidence="3">
    <location>
        <begin position="104"/>
        <end position="121"/>
    </location>
</feature>
<gene>
    <name evidence="5" type="ORF">EDC64_108142</name>
</gene>
<evidence type="ECO:0000313" key="5">
    <source>
        <dbReference type="EMBL" id="TCT03976.1"/>
    </source>
</evidence>
<dbReference type="RefSeq" id="WP_207916074.1">
    <property type="nucleotide sequence ID" value="NZ_SMAI01000008.1"/>
</dbReference>
<dbReference type="Pfam" id="PF02397">
    <property type="entry name" value="Bac_transf"/>
    <property type="match status" value="1"/>
</dbReference>
<keyword evidence="3" id="KW-0812">Transmembrane</keyword>
<dbReference type="PANTHER" id="PTHR30576:SF8">
    <property type="entry name" value="UNDECAPRENYL-PHOSPHATE GALACTOSE PHOSPHOTRANSFERASE"/>
    <property type="match status" value="1"/>
</dbReference>
<dbReference type="GO" id="GO:0016780">
    <property type="term" value="F:phosphotransferase activity, for other substituted phosphate groups"/>
    <property type="evidence" value="ECO:0007669"/>
    <property type="project" value="TreeGrafter"/>
</dbReference>
<dbReference type="AlphaFoldDB" id="A0A4R3LVA7"/>